<dbReference type="OrthoDB" id="5849570at2759"/>
<dbReference type="Proteomes" id="UP000053676">
    <property type="component" value="Unassembled WGS sequence"/>
</dbReference>
<name>W2THH0_NECAM</name>
<dbReference type="KEGG" id="nai:NECAME_09187"/>
<organism evidence="2 3">
    <name type="scientific">Necator americanus</name>
    <name type="common">Human hookworm</name>
    <dbReference type="NCBI Taxonomy" id="51031"/>
    <lineage>
        <taxon>Eukaryota</taxon>
        <taxon>Metazoa</taxon>
        <taxon>Ecdysozoa</taxon>
        <taxon>Nematoda</taxon>
        <taxon>Chromadorea</taxon>
        <taxon>Rhabditida</taxon>
        <taxon>Rhabditina</taxon>
        <taxon>Rhabditomorpha</taxon>
        <taxon>Strongyloidea</taxon>
        <taxon>Ancylostomatidae</taxon>
        <taxon>Bunostominae</taxon>
        <taxon>Necator</taxon>
    </lineage>
</organism>
<sequence>MLSIFSYMTHCRRLKTCRERRLTRSHRTNSENALNRPNNEKARALRFEPPPPPSLSYSLPVQHEKSPAPSRQSDRSHIAAPSLVADISRGPDEDYPERLMSPPPTREPRSIIKQGYYSSQQNLHSNQSMHVDHGNPGLSQGKSGSFNDLPEEQRYHIMKENLERLRRSRATTPKPPVTSFNGPFFKLEEINSSKTNESIVCNGGPDYPHREMTESRTSFAESRGLSASEAELSQIKTVTESFTDPERINEYRRQKQLEEEAIRRHEEEKLRAMQVQQQRLYEQRHGVTSPVQFIDVVDAQPYLPQQQQFPTRYPHSPAPDNMSPDYGYDAHRMRVYETRPISALSETSDNGLHNTWKRTYIVQKPQEVVKRRPASAQGLLAPVDGTTEETVEIIHQRNFHKLGRGAPPPDYEYHRQGYRDTPPSAEHNGRRAVGRSEPDVNDWEKIYDLPPHSSTIVGKDVPTNIDVKRRLSQFQGSVQSLQRRQENANRSYSMDGVCPFSHFSYFSLKLKPWIIRHEGVWSKHCRRRMC</sequence>
<gene>
    <name evidence="2" type="ORF">NECAME_09187</name>
</gene>
<reference evidence="3" key="1">
    <citation type="journal article" date="2014" name="Nat. Genet.">
        <title>Genome of the human hookworm Necator americanus.</title>
        <authorList>
            <person name="Tang Y.T."/>
            <person name="Gao X."/>
            <person name="Rosa B.A."/>
            <person name="Abubucker S."/>
            <person name="Hallsworth-Pepin K."/>
            <person name="Martin J."/>
            <person name="Tyagi R."/>
            <person name="Heizer E."/>
            <person name="Zhang X."/>
            <person name="Bhonagiri-Palsikar V."/>
            <person name="Minx P."/>
            <person name="Warren W.C."/>
            <person name="Wang Q."/>
            <person name="Zhan B."/>
            <person name="Hotez P.J."/>
            <person name="Sternberg P.W."/>
            <person name="Dougall A."/>
            <person name="Gaze S.T."/>
            <person name="Mulvenna J."/>
            <person name="Sotillo J."/>
            <person name="Ranganathan S."/>
            <person name="Rabelo E.M."/>
            <person name="Wilson R.K."/>
            <person name="Felgner P.L."/>
            <person name="Bethony J."/>
            <person name="Hawdon J.M."/>
            <person name="Gasser R.B."/>
            <person name="Loukas A."/>
            <person name="Mitreva M."/>
        </authorList>
    </citation>
    <scope>NUCLEOTIDE SEQUENCE [LARGE SCALE GENOMIC DNA]</scope>
</reference>
<feature type="compositionally biased region" description="Basic and acidic residues" evidence="1">
    <location>
        <begin position="62"/>
        <end position="77"/>
    </location>
</feature>
<dbReference type="EMBL" id="KI659093">
    <property type="protein sequence ID" value="ETN80457.1"/>
    <property type="molecule type" value="Genomic_DNA"/>
</dbReference>
<proteinExistence type="predicted"/>
<protein>
    <submittedName>
        <fullName evidence="2">Uncharacterized protein</fullName>
    </submittedName>
</protein>
<evidence type="ECO:0000313" key="2">
    <source>
        <dbReference type="EMBL" id="ETN80457.1"/>
    </source>
</evidence>
<accession>W2THH0</accession>
<keyword evidence="3" id="KW-1185">Reference proteome</keyword>
<evidence type="ECO:0000313" key="3">
    <source>
        <dbReference type="Proteomes" id="UP000053676"/>
    </source>
</evidence>
<dbReference type="AlphaFoldDB" id="W2THH0"/>
<evidence type="ECO:0000256" key="1">
    <source>
        <dbReference type="SAM" id="MobiDB-lite"/>
    </source>
</evidence>
<feature type="region of interest" description="Disordered" evidence="1">
    <location>
        <begin position="22"/>
        <end position="109"/>
    </location>
</feature>